<evidence type="ECO:0000259" key="1">
    <source>
        <dbReference type="PROSITE" id="PS50965"/>
    </source>
</evidence>
<organism evidence="2 3">
    <name type="scientific">Lederbergia citrea</name>
    <dbReference type="NCBI Taxonomy" id="2833581"/>
    <lineage>
        <taxon>Bacteria</taxon>
        <taxon>Bacillati</taxon>
        <taxon>Bacillota</taxon>
        <taxon>Bacilli</taxon>
        <taxon>Bacillales</taxon>
        <taxon>Bacillaceae</taxon>
        <taxon>Lederbergia</taxon>
    </lineage>
</organism>
<sequence length="306" mass="36001">MFIKSRSESAELKQLRYLHIRTNLSEKEKRHFSNLEKGYEGELKFDMLLDNLSGEWLILSDLLLEVGNTIFQIDSLLISQKGIFLIDVKNFQGDFYIEADRWYTASRNEIKDPLLQLRRSESLLRRLLQDHKLNLSIEAYLIFINPEFTLYQAPRDLPIIFSTQLNRFMKNLNKSSSKLNEKHSKFADLLVAKHMNESSFTQLPNYDYEQLRKGVICRGCQSFLISYEKNQLVCHTCTCKEPLESAILRNVEELILLFPERKITTTTVHEWCDAIVSKKTIGRILMRNYKKIGYGRHTYYIHLSES</sequence>
<evidence type="ECO:0000313" key="2">
    <source>
        <dbReference type="EMBL" id="MBS4223728.1"/>
    </source>
</evidence>
<dbReference type="PROSITE" id="PS50965">
    <property type="entry name" value="NERD"/>
    <property type="match status" value="1"/>
</dbReference>
<evidence type="ECO:0000313" key="3">
    <source>
        <dbReference type="Proteomes" id="UP000676456"/>
    </source>
</evidence>
<dbReference type="Pfam" id="PF08378">
    <property type="entry name" value="NERD"/>
    <property type="match status" value="1"/>
</dbReference>
<proteinExistence type="predicted"/>
<keyword evidence="3" id="KW-1185">Reference proteome</keyword>
<dbReference type="Proteomes" id="UP000676456">
    <property type="component" value="Unassembled WGS sequence"/>
</dbReference>
<dbReference type="EMBL" id="JAGYPN010000002">
    <property type="protein sequence ID" value="MBS4223728.1"/>
    <property type="molecule type" value="Genomic_DNA"/>
</dbReference>
<gene>
    <name evidence="2" type="ORF">KHA91_13310</name>
</gene>
<accession>A0A942URP2</accession>
<dbReference type="RefSeq" id="WP_213098714.1">
    <property type="nucleotide sequence ID" value="NZ_JAGYPN010000002.1"/>
</dbReference>
<comment type="caution">
    <text evidence="2">The sequence shown here is derived from an EMBL/GenBank/DDBJ whole genome shotgun (WGS) entry which is preliminary data.</text>
</comment>
<protein>
    <submittedName>
        <fullName evidence="2">NERD domain-containing protein</fullName>
    </submittedName>
</protein>
<dbReference type="InterPro" id="IPR011528">
    <property type="entry name" value="NERD"/>
</dbReference>
<reference evidence="2 3" key="1">
    <citation type="submission" date="2021-05" db="EMBL/GenBank/DDBJ databases">
        <title>Novel Bacillus species.</title>
        <authorList>
            <person name="Liu G."/>
        </authorList>
    </citation>
    <scope>NUCLEOTIDE SEQUENCE [LARGE SCALE GENOMIC DNA]</scope>
    <source>
        <strain evidence="2 3">FJAT-49682</strain>
    </source>
</reference>
<name>A0A942URP2_9BACI</name>
<feature type="domain" description="NERD" evidence="1">
    <location>
        <begin position="37"/>
        <end position="147"/>
    </location>
</feature>
<dbReference type="AlphaFoldDB" id="A0A942URP2"/>